<feature type="transmembrane region" description="Helical" evidence="1">
    <location>
        <begin position="338"/>
        <end position="361"/>
    </location>
</feature>
<dbReference type="STRING" id="1913577.LPB144_07235"/>
<dbReference type="RefSeq" id="WP_072552860.1">
    <property type="nucleotide sequence ID" value="NZ_CP018153.1"/>
</dbReference>
<sequence length="362" mass="42668">MSKDRSILRYRGERCLNCDLPIERSDKYCPNCGQLNSTKKLSFDDFFSEFFSGVFAYDSRFQRTLRVLLFKPGKISKDYIEGKRMRYANPFRFYLSASILFFLIFGSVINLDEEFTESGAPSAVEIQDQTSITVANNKPAINDSIDFHPELIAKSIEEEKDSLNYRNYLITKADLDSLNRLELNIKKFWLFYEFQEETKVRSSEKAMECMDLPKSKFNLWFYKKAVDAGTFKENPKLFIEYFIGKLPFIIFFYLPVFAFFIYLLYLRRRFSYMEHLIFAFHVQTMFFILYAIAFLIKSFTDDIWAISMANLIFLIYLYKGMRSFYGQGRVKTILKFLILNLIFLLLAVIAAIIALLVSFSIY</sequence>
<proteinExistence type="predicted"/>
<keyword evidence="1" id="KW-1133">Transmembrane helix</keyword>
<feature type="transmembrane region" description="Helical" evidence="1">
    <location>
        <begin position="93"/>
        <end position="111"/>
    </location>
</feature>
<dbReference type="OrthoDB" id="675873at2"/>
<evidence type="ECO:0000313" key="3">
    <source>
        <dbReference type="Proteomes" id="UP000182510"/>
    </source>
</evidence>
<dbReference type="KEGG" id="grl:LPB144_07235"/>
<evidence type="ECO:0000313" key="2">
    <source>
        <dbReference type="EMBL" id="APG60213.1"/>
    </source>
</evidence>
<keyword evidence="1" id="KW-0472">Membrane</keyword>
<name>A0A1L3J532_9FLAO</name>
<organism evidence="2 3">
    <name type="scientific">Christiangramia salexigens</name>
    <dbReference type="NCBI Taxonomy" id="1913577"/>
    <lineage>
        <taxon>Bacteria</taxon>
        <taxon>Pseudomonadati</taxon>
        <taxon>Bacteroidota</taxon>
        <taxon>Flavobacteriia</taxon>
        <taxon>Flavobacteriales</taxon>
        <taxon>Flavobacteriaceae</taxon>
        <taxon>Christiangramia</taxon>
    </lineage>
</organism>
<feature type="transmembrane region" description="Helical" evidence="1">
    <location>
        <begin position="302"/>
        <end position="318"/>
    </location>
</feature>
<gene>
    <name evidence="2" type="ORF">LPB144_07235</name>
</gene>
<dbReference type="Pfam" id="PF12412">
    <property type="entry name" value="DUF3667"/>
    <property type="match status" value="1"/>
</dbReference>
<keyword evidence="1" id="KW-0812">Transmembrane</keyword>
<feature type="transmembrane region" description="Helical" evidence="1">
    <location>
        <begin position="277"/>
        <end position="296"/>
    </location>
</feature>
<feature type="transmembrane region" description="Helical" evidence="1">
    <location>
        <begin position="246"/>
        <end position="265"/>
    </location>
</feature>
<dbReference type="AlphaFoldDB" id="A0A1L3J532"/>
<accession>A0A1L3J532</accession>
<evidence type="ECO:0008006" key="4">
    <source>
        <dbReference type="Google" id="ProtNLM"/>
    </source>
</evidence>
<protein>
    <recommendedName>
        <fullName evidence="4">DUF3667 domain-containing protein</fullName>
    </recommendedName>
</protein>
<dbReference type="Proteomes" id="UP000182510">
    <property type="component" value="Chromosome"/>
</dbReference>
<dbReference type="EMBL" id="CP018153">
    <property type="protein sequence ID" value="APG60213.1"/>
    <property type="molecule type" value="Genomic_DNA"/>
</dbReference>
<keyword evidence="3" id="KW-1185">Reference proteome</keyword>
<reference evidence="2 3" key="1">
    <citation type="submission" date="2016-11" db="EMBL/GenBank/DDBJ databases">
        <title>Gramella sp. LPB0144 isolated from marine environment.</title>
        <authorList>
            <person name="Kim E."/>
            <person name="Yi H."/>
        </authorList>
    </citation>
    <scope>NUCLEOTIDE SEQUENCE [LARGE SCALE GENOMIC DNA]</scope>
    <source>
        <strain evidence="2 3">LPB0144</strain>
    </source>
</reference>
<evidence type="ECO:0000256" key="1">
    <source>
        <dbReference type="SAM" id="Phobius"/>
    </source>
</evidence>
<dbReference type="InterPro" id="IPR022134">
    <property type="entry name" value="DUF3667"/>
</dbReference>